<feature type="binding site" evidence="1">
    <location>
        <position position="364"/>
    </location>
    <ligand>
        <name>Zn(2+)</name>
        <dbReference type="ChEBI" id="CHEBI:29105"/>
    </ligand>
</feature>
<dbReference type="InterPro" id="IPR007822">
    <property type="entry name" value="LANC-like"/>
</dbReference>
<evidence type="ECO:0000313" key="3">
    <source>
        <dbReference type="EMBL" id="CAB9500552.1"/>
    </source>
</evidence>
<dbReference type="OrthoDB" id="47631at2759"/>
<evidence type="ECO:0000313" key="4">
    <source>
        <dbReference type="Proteomes" id="UP001153069"/>
    </source>
</evidence>
<keyword evidence="1" id="KW-0862">Zinc</keyword>
<organism evidence="3 4">
    <name type="scientific">Seminavis robusta</name>
    <dbReference type="NCBI Taxonomy" id="568900"/>
    <lineage>
        <taxon>Eukaryota</taxon>
        <taxon>Sar</taxon>
        <taxon>Stramenopiles</taxon>
        <taxon>Ochrophyta</taxon>
        <taxon>Bacillariophyta</taxon>
        <taxon>Bacillariophyceae</taxon>
        <taxon>Bacillariophycidae</taxon>
        <taxon>Naviculales</taxon>
        <taxon>Naviculaceae</taxon>
        <taxon>Seminavis</taxon>
    </lineage>
</organism>
<dbReference type="CDD" id="cd04794">
    <property type="entry name" value="euk_LANCL"/>
    <property type="match status" value="1"/>
</dbReference>
<dbReference type="Gene3D" id="1.50.10.10">
    <property type="match status" value="1"/>
</dbReference>
<feature type="region of interest" description="Disordered" evidence="2">
    <location>
        <begin position="1"/>
        <end position="28"/>
    </location>
</feature>
<evidence type="ECO:0000256" key="1">
    <source>
        <dbReference type="PIRSR" id="PIRSR607822-1"/>
    </source>
</evidence>
<dbReference type="SUPFAM" id="SSF158745">
    <property type="entry name" value="LanC-like"/>
    <property type="match status" value="1"/>
</dbReference>
<dbReference type="GO" id="GO:0046872">
    <property type="term" value="F:metal ion binding"/>
    <property type="evidence" value="ECO:0007669"/>
    <property type="project" value="UniProtKB-KW"/>
</dbReference>
<dbReference type="EMBL" id="CAICTM010000085">
    <property type="protein sequence ID" value="CAB9500552.1"/>
    <property type="molecule type" value="Genomic_DNA"/>
</dbReference>
<dbReference type="PANTHER" id="PTHR12736:SF7">
    <property type="entry name" value="LANC-LIKE PROTEIN 3"/>
    <property type="match status" value="1"/>
</dbReference>
<comment type="caution">
    <text evidence="3">The sequence shown here is derived from an EMBL/GenBank/DDBJ whole genome shotgun (WGS) entry which is preliminary data.</text>
</comment>
<proteinExistence type="predicted"/>
<dbReference type="GO" id="GO:0005975">
    <property type="term" value="P:carbohydrate metabolic process"/>
    <property type="evidence" value="ECO:0007669"/>
    <property type="project" value="InterPro"/>
</dbReference>
<keyword evidence="1" id="KW-0479">Metal-binding</keyword>
<dbReference type="SMART" id="SM01260">
    <property type="entry name" value="LANC_like"/>
    <property type="match status" value="1"/>
</dbReference>
<feature type="binding site" evidence="1">
    <location>
        <position position="317"/>
    </location>
    <ligand>
        <name>Zn(2+)</name>
        <dbReference type="ChEBI" id="CHEBI:29105"/>
    </ligand>
</feature>
<dbReference type="Proteomes" id="UP001153069">
    <property type="component" value="Unassembled WGS sequence"/>
</dbReference>
<accession>A0A9N8DCA7</accession>
<evidence type="ECO:0000256" key="2">
    <source>
        <dbReference type="SAM" id="MobiDB-lite"/>
    </source>
</evidence>
<dbReference type="PANTHER" id="PTHR12736">
    <property type="entry name" value="LANC-LIKE PROTEIN"/>
    <property type="match status" value="1"/>
</dbReference>
<gene>
    <name evidence="3" type="ORF">SEMRO_86_G045720.1</name>
</gene>
<dbReference type="InterPro" id="IPR012341">
    <property type="entry name" value="6hp_glycosidase-like_sf"/>
</dbReference>
<name>A0A9N8DCA7_9STRA</name>
<dbReference type="PRINTS" id="PR01955">
    <property type="entry name" value="LANCFRANKIA"/>
</dbReference>
<reference evidence="3" key="1">
    <citation type="submission" date="2020-06" db="EMBL/GenBank/DDBJ databases">
        <authorList>
            <consortium name="Plant Systems Biology data submission"/>
        </authorList>
    </citation>
    <scope>NUCLEOTIDE SEQUENCE</scope>
    <source>
        <strain evidence="3">D6</strain>
    </source>
</reference>
<protein>
    <submittedName>
        <fullName evidence="3">LanC-like protein 2</fullName>
    </submittedName>
</protein>
<feature type="binding site" evidence="1">
    <location>
        <position position="365"/>
    </location>
    <ligand>
        <name>Zn(2+)</name>
        <dbReference type="ChEBI" id="CHEBI:29105"/>
    </ligand>
</feature>
<dbReference type="AlphaFoldDB" id="A0A9N8DCA7"/>
<keyword evidence="4" id="KW-1185">Reference proteome</keyword>
<dbReference type="PRINTS" id="PR01950">
    <property type="entry name" value="LANCSUPER"/>
</dbReference>
<dbReference type="Pfam" id="PF05147">
    <property type="entry name" value="LANC_like"/>
    <property type="match status" value="1"/>
</dbReference>
<feature type="compositionally biased region" description="Basic and acidic residues" evidence="2">
    <location>
        <begin position="1"/>
        <end position="13"/>
    </location>
</feature>
<sequence length="454" mass="49952">MPSDRYFRNKAIDKASSSGKSSSTEKRQEELFENGKACTALARRYFQICLDFYEDNSTNKRRSSSKSSSLSSQLGSLYKGALGPRVYLRLLMAQHLQKQQQSPSLDDQKEIASLLQTALTLAQQVVQETETQKPQQRVTLLTGPYVGAKALLAALHQALGDAASAQQHANELIGFLQTHTATMHSRECEVLYGRAGAIQAILFLRQQLHDTQLGSSVVVALAQAIVQEGIQTAAKHNQLPLLWEWHESHYLGAAHGVVGILHTLLCLTPSERQQLPHATNNNLIPQTIHALNSLCWPESGNLRSSIGSTHDKLVHWCHGAPGHVLLLAKAHQVFGGTNYLEQAQTLANTVIWPRGLLRKGVGLCHGISGNAYCFLAVLQHASRTAEADDWRRRACYFAAFGIEHWDELHHVPDQPYSVHVGAGGLALLLMDLGTLASSSSNHNTEATRFPLYDF</sequence>
<dbReference type="GO" id="GO:0005886">
    <property type="term" value="C:plasma membrane"/>
    <property type="evidence" value="ECO:0007669"/>
    <property type="project" value="TreeGrafter"/>
</dbReference>
<dbReference type="GO" id="GO:0031179">
    <property type="term" value="P:peptide modification"/>
    <property type="evidence" value="ECO:0007669"/>
    <property type="project" value="InterPro"/>
</dbReference>